<evidence type="ECO:0000313" key="2">
    <source>
        <dbReference type="EMBL" id="MBF9133250.1"/>
    </source>
</evidence>
<dbReference type="EMBL" id="JADPUN010000260">
    <property type="protein sequence ID" value="MBF9133250.1"/>
    <property type="molecule type" value="Genomic_DNA"/>
</dbReference>
<reference evidence="2 3" key="1">
    <citation type="submission" date="2020-11" db="EMBL/GenBank/DDBJ databases">
        <title>A novel isolate from a Black sea contaminated sediment with potential to produce alkanes: Plantactinospora alkalitolerans sp. nov.</title>
        <authorList>
            <person name="Carro L."/>
            <person name="Veyisoglu A."/>
            <person name="Guven K."/>
            <person name="Schumann P."/>
            <person name="Klenk H.-P."/>
            <person name="Sahin N."/>
        </authorList>
    </citation>
    <scope>NUCLEOTIDE SEQUENCE [LARGE SCALE GENOMIC DNA]</scope>
    <source>
        <strain evidence="2 3">S1510</strain>
    </source>
</reference>
<proteinExistence type="predicted"/>
<organism evidence="2 3">
    <name type="scientific">Plantactinospora alkalitolerans</name>
    <dbReference type="NCBI Taxonomy" id="2789879"/>
    <lineage>
        <taxon>Bacteria</taxon>
        <taxon>Bacillati</taxon>
        <taxon>Actinomycetota</taxon>
        <taxon>Actinomycetes</taxon>
        <taxon>Micromonosporales</taxon>
        <taxon>Micromonosporaceae</taxon>
        <taxon>Plantactinospora</taxon>
    </lineage>
</organism>
<evidence type="ECO:0008006" key="4">
    <source>
        <dbReference type="Google" id="ProtNLM"/>
    </source>
</evidence>
<sequence length="137" mass="13809">MTVPASRAPSVLLLRWLTVVGALFAVALFGGTSCGDGPYAPVSMAGHAACPNVLLQASLPGALMADADRGAPHGGHDPAEGVTGACLFVVVALAGLAVAGAVRRPLLVHASFWWAGTGSPGVRPPSARPIRIDVLRI</sequence>
<accession>A0ABS0H467</accession>
<feature type="transmembrane region" description="Helical" evidence="1">
    <location>
        <begin position="12"/>
        <end position="31"/>
    </location>
</feature>
<evidence type="ECO:0000256" key="1">
    <source>
        <dbReference type="SAM" id="Phobius"/>
    </source>
</evidence>
<keyword evidence="1" id="KW-0812">Transmembrane</keyword>
<gene>
    <name evidence="2" type="ORF">I0C86_30440</name>
</gene>
<comment type="caution">
    <text evidence="2">The sequence shown here is derived from an EMBL/GenBank/DDBJ whole genome shotgun (WGS) entry which is preliminary data.</text>
</comment>
<dbReference type="PROSITE" id="PS51257">
    <property type="entry name" value="PROKAR_LIPOPROTEIN"/>
    <property type="match status" value="1"/>
</dbReference>
<keyword evidence="1" id="KW-1133">Transmembrane helix</keyword>
<dbReference type="Proteomes" id="UP000638560">
    <property type="component" value="Unassembled WGS sequence"/>
</dbReference>
<keyword evidence="1" id="KW-0472">Membrane</keyword>
<dbReference type="RefSeq" id="WP_196204748.1">
    <property type="nucleotide sequence ID" value="NZ_JADPUN010000260.1"/>
</dbReference>
<protein>
    <recommendedName>
        <fullName evidence="4">Lipoprotein</fullName>
    </recommendedName>
</protein>
<name>A0ABS0H467_9ACTN</name>
<evidence type="ECO:0000313" key="3">
    <source>
        <dbReference type="Proteomes" id="UP000638560"/>
    </source>
</evidence>
<feature type="transmembrane region" description="Helical" evidence="1">
    <location>
        <begin position="82"/>
        <end position="102"/>
    </location>
</feature>
<keyword evidence="3" id="KW-1185">Reference proteome</keyword>